<dbReference type="InterPro" id="IPR010512">
    <property type="entry name" value="DUF1091"/>
</dbReference>
<evidence type="ECO:0000313" key="3">
    <source>
        <dbReference type="EMBL" id="KYB27636.1"/>
    </source>
</evidence>
<feature type="chain" id="PRO_5007299968" description="MD-2-related lipid-recognition domain-containing protein" evidence="2">
    <location>
        <begin position="24"/>
        <end position="179"/>
    </location>
</feature>
<evidence type="ECO:0000256" key="2">
    <source>
        <dbReference type="SAM" id="SignalP"/>
    </source>
</evidence>
<evidence type="ECO:0000256" key="1">
    <source>
        <dbReference type="ARBA" id="ARBA00022729"/>
    </source>
</evidence>
<dbReference type="SMART" id="SM00697">
    <property type="entry name" value="DM8"/>
    <property type="match status" value="1"/>
</dbReference>
<dbReference type="EMBL" id="KQ971342">
    <property type="protein sequence ID" value="KYB27636.1"/>
    <property type="molecule type" value="Genomic_DNA"/>
</dbReference>
<dbReference type="PANTHER" id="PTHR21112">
    <property type="entry name" value="CHEMOSENSORY PROTEIN A 29A-RELATED"/>
    <property type="match status" value="1"/>
</dbReference>
<keyword evidence="1 2" id="KW-0732">Signal</keyword>
<organism evidence="3 4">
    <name type="scientific">Tribolium castaneum</name>
    <name type="common">Red flour beetle</name>
    <dbReference type="NCBI Taxonomy" id="7070"/>
    <lineage>
        <taxon>Eukaryota</taxon>
        <taxon>Metazoa</taxon>
        <taxon>Ecdysozoa</taxon>
        <taxon>Arthropoda</taxon>
        <taxon>Hexapoda</taxon>
        <taxon>Insecta</taxon>
        <taxon>Pterygota</taxon>
        <taxon>Neoptera</taxon>
        <taxon>Endopterygota</taxon>
        <taxon>Coleoptera</taxon>
        <taxon>Polyphaga</taxon>
        <taxon>Cucujiformia</taxon>
        <taxon>Tenebrionidae</taxon>
        <taxon>Tenebrionidae incertae sedis</taxon>
        <taxon>Tribolium</taxon>
    </lineage>
</organism>
<evidence type="ECO:0000313" key="4">
    <source>
        <dbReference type="Proteomes" id="UP000007266"/>
    </source>
</evidence>
<feature type="signal peptide" evidence="2">
    <location>
        <begin position="1"/>
        <end position="23"/>
    </location>
</feature>
<reference evidence="3 4" key="2">
    <citation type="journal article" date="2010" name="Nucleic Acids Res.">
        <title>BeetleBase in 2010: revisions to provide comprehensive genomic information for Tribolium castaneum.</title>
        <authorList>
            <person name="Kim H.S."/>
            <person name="Murphy T."/>
            <person name="Xia J."/>
            <person name="Caragea D."/>
            <person name="Park Y."/>
            <person name="Beeman R.W."/>
            <person name="Lorenzen M.D."/>
            <person name="Butcher S."/>
            <person name="Manak J.R."/>
            <person name="Brown S.J."/>
        </authorList>
    </citation>
    <scope>NUCLEOTIDE SEQUENCE [LARGE SCALE GENOMIC DNA]</scope>
    <source>
        <strain evidence="3 4">Georgia GA2</strain>
    </source>
</reference>
<evidence type="ECO:0008006" key="5">
    <source>
        <dbReference type="Google" id="ProtNLM"/>
    </source>
</evidence>
<keyword evidence="4" id="KW-1185">Reference proteome</keyword>
<accession>A0A139WI68</accession>
<dbReference type="InParanoid" id="A0A139WI68"/>
<dbReference type="AlphaFoldDB" id="A0A139WI68"/>
<dbReference type="Pfam" id="PF06477">
    <property type="entry name" value="DUF1091"/>
    <property type="match status" value="1"/>
</dbReference>
<dbReference type="PANTHER" id="PTHR21112:SF0">
    <property type="entry name" value="CHEMOSENSORY PROTEIN A 29A-RELATED"/>
    <property type="match status" value="1"/>
</dbReference>
<dbReference type="Proteomes" id="UP000007266">
    <property type="component" value="Linkage group 5"/>
</dbReference>
<sequence>MSRHVKCFVFILIFTFLHFGVNGKKKMLIRKFDMCDPHYDYPITLETTFKEQGGHQYLNITAFVNTPLGLNQSMNATFEYSENQDNFMPLFKFSRSDFCDFLNKDLGAFWFELQKQIGVAPRTCPIGNGRYNLKNYELPMFKLNFPLPSGFIRTILNILETKTNKMISCVSVLLEVMSK</sequence>
<dbReference type="InterPro" id="IPR036846">
    <property type="entry name" value="GM2-AP_sf"/>
</dbReference>
<protein>
    <recommendedName>
        <fullName evidence="5">MD-2-related lipid-recognition domain-containing protein</fullName>
    </recommendedName>
</protein>
<dbReference type="Gene3D" id="2.70.220.10">
    <property type="entry name" value="Ganglioside GM2 activator"/>
    <property type="match status" value="1"/>
</dbReference>
<dbReference type="KEGG" id="tca:107397894"/>
<dbReference type="OrthoDB" id="6814999at2759"/>
<proteinExistence type="predicted"/>
<gene>
    <name evidence="3" type="primary">AUGUSTUS-3.0.2_34691</name>
    <name evidence="3" type="ORF">TcasGA2_TC034691</name>
</gene>
<reference evidence="3 4" key="1">
    <citation type="journal article" date="2008" name="Nature">
        <title>The genome of the model beetle and pest Tribolium castaneum.</title>
        <authorList>
            <consortium name="Tribolium Genome Sequencing Consortium"/>
            <person name="Richards S."/>
            <person name="Gibbs R.A."/>
            <person name="Weinstock G.M."/>
            <person name="Brown S.J."/>
            <person name="Denell R."/>
            <person name="Beeman R.W."/>
            <person name="Gibbs R."/>
            <person name="Beeman R.W."/>
            <person name="Brown S.J."/>
            <person name="Bucher G."/>
            <person name="Friedrich M."/>
            <person name="Grimmelikhuijzen C.J."/>
            <person name="Klingler M."/>
            <person name="Lorenzen M."/>
            <person name="Richards S."/>
            <person name="Roth S."/>
            <person name="Schroder R."/>
            <person name="Tautz D."/>
            <person name="Zdobnov E.M."/>
            <person name="Muzny D."/>
            <person name="Gibbs R.A."/>
            <person name="Weinstock G.M."/>
            <person name="Attaway T."/>
            <person name="Bell S."/>
            <person name="Buhay C.J."/>
            <person name="Chandrabose M.N."/>
            <person name="Chavez D."/>
            <person name="Clerk-Blankenburg K.P."/>
            <person name="Cree A."/>
            <person name="Dao M."/>
            <person name="Davis C."/>
            <person name="Chacko J."/>
            <person name="Dinh H."/>
            <person name="Dugan-Rocha S."/>
            <person name="Fowler G."/>
            <person name="Garner T.T."/>
            <person name="Garnes J."/>
            <person name="Gnirke A."/>
            <person name="Hawes A."/>
            <person name="Hernandez J."/>
            <person name="Hines S."/>
            <person name="Holder M."/>
            <person name="Hume J."/>
            <person name="Jhangiani S.N."/>
            <person name="Joshi V."/>
            <person name="Khan Z.M."/>
            <person name="Jackson L."/>
            <person name="Kovar C."/>
            <person name="Kowis A."/>
            <person name="Lee S."/>
            <person name="Lewis L.R."/>
            <person name="Margolis J."/>
            <person name="Morgan M."/>
            <person name="Nazareth L.V."/>
            <person name="Nguyen N."/>
            <person name="Okwuonu G."/>
            <person name="Parker D."/>
            <person name="Richards S."/>
            <person name="Ruiz S.J."/>
            <person name="Santibanez J."/>
            <person name="Savard J."/>
            <person name="Scherer S.E."/>
            <person name="Schneider B."/>
            <person name="Sodergren E."/>
            <person name="Tautz D."/>
            <person name="Vattahil S."/>
            <person name="Villasana D."/>
            <person name="White C.S."/>
            <person name="Wright R."/>
            <person name="Park Y."/>
            <person name="Beeman R.W."/>
            <person name="Lord J."/>
            <person name="Oppert B."/>
            <person name="Lorenzen M."/>
            <person name="Brown S."/>
            <person name="Wang L."/>
            <person name="Savard J."/>
            <person name="Tautz D."/>
            <person name="Richards S."/>
            <person name="Weinstock G."/>
            <person name="Gibbs R.A."/>
            <person name="Liu Y."/>
            <person name="Worley K."/>
            <person name="Weinstock G."/>
            <person name="Elsik C.G."/>
            <person name="Reese J.T."/>
            <person name="Elhaik E."/>
            <person name="Landan G."/>
            <person name="Graur D."/>
            <person name="Arensburger P."/>
            <person name="Atkinson P."/>
            <person name="Beeman R.W."/>
            <person name="Beidler J."/>
            <person name="Brown S.J."/>
            <person name="Demuth J.P."/>
            <person name="Drury D.W."/>
            <person name="Du Y.Z."/>
            <person name="Fujiwara H."/>
            <person name="Lorenzen M."/>
            <person name="Maselli V."/>
            <person name="Osanai M."/>
            <person name="Park Y."/>
            <person name="Robertson H.M."/>
            <person name="Tu Z."/>
            <person name="Wang J.J."/>
            <person name="Wang S."/>
            <person name="Richards S."/>
            <person name="Song H."/>
            <person name="Zhang L."/>
            <person name="Sodergren E."/>
            <person name="Werner D."/>
            <person name="Stanke M."/>
            <person name="Morgenstern B."/>
            <person name="Solovyev V."/>
            <person name="Kosarev P."/>
            <person name="Brown G."/>
            <person name="Chen H.C."/>
            <person name="Ermolaeva O."/>
            <person name="Hlavina W."/>
            <person name="Kapustin Y."/>
            <person name="Kiryutin B."/>
            <person name="Kitts P."/>
            <person name="Maglott D."/>
            <person name="Pruitt K."/>
            <person name="Sapojnikov V."/>
            <person name="Souvorov A."/>
            <person name="Mackey A.J."/>
            <person name="Waterhouse R.M."/>
            <person name="Wyder S."/>
            <person name="Zdobnov E.M."/>
            <person name="Zdobnov E.M."/>
            <person name="Wyder S."/>
            <person name="Kriventseva E.V."/>
            <person name="Kadowaki T."/>
            <person name="Bork P."/>
            <person name="Aranda M."/>
            <person name="Bao R."/>
            <person name="Beermann A."/>
            <person name="Berns N."/>
            <person name="Bolognesi R."/>
            <person name="Bonneton F."/>
            <person name="Bopp D."/>
            <person name="Brown S.J."/>
            <person name="Bucher G."/>
            <person name="Butts T."/>
            <person name="Chaumot A."/>
            <person name="Denell R.E."/>
            <person name="Ferrier D.E."/>
            <person name="Friedrich M."/>
            <person name="Gordon C.M."/>
            <person name="Jindra M."/>
            <person name="Klingler M."/>
            <person name="Lan Q."/>
            <person name="Lattorff H.M."/>
            <person name="Laudet V."/>
            <person name="von Levetsow C."/>
            <person name="Liu Z."/>
            <person name="Lutz R."/>
            <person name="Lynch J.A."/>
            <person name="da Fonseca R.N."/>
            <person name="Posnien N."/>
            <person name="Reuter R."/>
            <person name="Roth S."/>
            <person name="Savard J."/>
            <person name="Schinko J.B."/>
            <person name="Schmitt C."/>
            <person name="Schoppmeier M."/>
            <person name="Schroder R."/>
            <person name="Shippy T.D."/>
            <person name="Simonnet F."/>
            <person name="Marques-Souza H."/>
            <person name="Tautz D."/>
            <person name="Tomoyasu Y."/>
            <person name="Trauner J."/>
            <person name="Van der Zee M."/>
            <person name="Vervoort M."/>
            <person name="Wittkopp N."/>
            <person name="Wimmer E.A."/>
            <person name="Yang X."/>
            <person name="Jones A.K."/>
            <person name="Sattelle D.B."/>
            <person name="Ebert P.R."/>
            <person name="Nelson D."/>
            <person name="Scott J.G."/>
            <person name="Beeman R.W."/>
            <person name="Muthukrishnan S."/>
            <person name="Kramer K.J."/>
            <person name="Arakane Y."/>
            <person name="Beeman R.W."/>
            <person name="Zhu Q."/>
            <person name="Hogenkamp D."/>
            <person name="Dixit R."/>
            <person name="Oppert B."/>
            <person name="Jiang H."/>
            <person name="Zou Z."/>
            <person name="Marshall J."/>
            <person name="Elpidina E."/>
            <person name="Vinokurov K."/>
            <person name="Oppert C."/>
            <person name="Zou Z."/>
            <person name="Evans J."/>
            <person name="Lu Z."/>
            <person name="Zhao P."/>
            <person name="Sumathipala N."/>
            <person name="Altincicek B."/>
            <person name="Vilcinskas A."/>
            <person name="Williams M."/>
            <person name="Hultmark D."/>
            <person name="Hetru C."/>
            <person name="Jiang H."/>
            <person name="Grimmelikhuijzen C.J."/>
            <person name="Hauser F."/>
            <person name="Cazzamali G."/>
            <person name="Williamson M."/>
            <person name="Park Y."/>
            <person name="Li B."/>
            <person name="Tanaka Y."/>
            <person name="Predel R."/>
            <person name="Neupert S."/>
            <person name="Schachtner J."/>
            <person name="Verleyen P."/>
            <person name="Raible F."/>
            <person name="Bork P."/>
            <person name="Friedrich M."/>
            <person name="Walden K.K."/>
            <person name="Robertson H.M."/>
            <person name="Angeli S."/>
            <person name="Foret S."/>
            <person name="Bucher G."/>
            <person name="Schuetz S."/>
            <person name="Maleszka R."/>
            <person name="Wimmer E.A."/>
            <person name="Beeman R.W."/>
            <person name="Lorenzen M."/>
            <person name="Tomoyasu Y."/>
            <person name="Miller S.C."/>
            <person name="Grossmann D."/>
            <person name="Bucher G."/>
        </authorList>
    </citation>
    <scope>NUCLEOTIDE SEQUENCE [LARGE SCALE GENOMIC DNA]</scope>
    <source>
        <strain evidence="3 4">Georgia GA2</strain>
    </source>
</reference>
<name>A0A139WI68_TRICA</name>